<accession>A0A5J5I336</accession>
<dbReference type="AlphaFoldDB" id="A0A5J5I336"/>
<keyword evidence="4" id="KW-1185">Reference proteome</keyword>
<sequence>MTSRALTREEAALARTLFGAAIDYGRVRVHDRKWWPFQPKDVTMAPDGDLWFHPDGGLFCADFCDSPLHIQGLFVHEMTHVWQAQRSGRWWLPLMRHPFCRYGYDIMPGKPFERYGIEQQAEIVRHAYLLRRGDAVPGKPGLDVYEALLPFRGERGLGDGPT</sequence>
<protein>
    <submittedName>
        <fullName evidence="2">Vgr related protein</fullName>
    </submittedName>
</protein>
<comment type="caution">
    <text evidence="2">The sequence shown here is derived from an EMBL/GenBank/DDBJ whole genome shotgun (WGS) entry which is preliminary data.</text>
</comment>
<dbReference type="EMBL" id="VYQA01000006">
    <property type="protein sequence ID" value="KAA9030091.1"/>
    <property type="molecule type" value="Genomic_DNA"/>
</dbReference>
<evidence type="ECO:0000313" key="2">
    <source>
        <dbReference type="EMBL" id="KAA9030091.1"/>
    </source>
</evidence>
<reference evidence="3 4" key="1">
    <citation type="submission" date="2019-09" db="EMBL/GenBank/DDBJ databases">
        <authorList>
            <person name="Feng G."/>
        </authorList>
    </citation>
    <scope>NUCLEOTIDE SEQUENCE [LARGE SCALE GENOMIC DNA]</scope>
    <source>
        <strain evidence="2 3">KACC 19283</strain>
        <strain evidence="1 4">KACC 19284</strain>
    </source>
</reference>
<dbReference type="EMBL" id="VYQB01000006">
    <property type="protein sequence ID" value="KAA9017500.1"/>
    <property type="molecule type" value="Genomic_DNA"/>
</dbReference>
<dbReference type="Proteomes" id="UP000326364">
    <property type="component" value="Unassembled WGS sequence"/>
</dbReference>
<evidence type="ECO:0000313" key="3">
    <source>
        <dbReference type="Proteomes" id="UP000325933"/>
    </source>
</evidence>
<organism evidence="2 3">
    <name type="scientific">Sphingobium limneticum</name>
    <dbReference type="NCBI Taxonomy" id="1007511"/>
    <lineage>
        <taxon>Bacteria</taxon>
        <taxon>Pseudomonadati</taxon>
        <taxon>Pseudomonadota</taxon>
        <taxon>Alphaproteobacteria</taxon>
        <taxon>Sphingomonadales</taxon>
        <taxon>Sphingomonadaceae</taxon>
        <taxon>Sphingobium</taxon>
    </lineage>
</organism>
<dbReference type="Proteomes" id="UP000325933">
    <property type="component" value="Unassembled WGS sequence"/>
</dbReference>
<name>A0A5J5I336_9SPHN</name>
<proteinExistence type="predicted"/>
<evidence type="ECO:0000313" key="1">
    <source>
        <dbReference type="EMBL" id="KAA9017500.1"/>
    </source>
</evidence>
<evidence type="ECO:0000313" key="4">
    <source>
        <dbReference type="Proteomes" id="UP000326364"/>
    </source>
</evidence>
<gene>
    <name evidence="2" type="ORF">F4U95_09760</name>
    <name evidence="1" type="ORF">F4U96_09815</name>
</gene>
<dbReference type="RefSeq" id="WP_150425531.1">
    <property type="nucleotide sequence ID" value="NZ_VYQA01000006.1"/>
</dbReference>